<organism evidence="2 3">
    <name type="scientific">Cudoniella acicularis</name>
    <dbReference type="NCBI Taxonomy" id="354080"/>
    <lineage>
        <taxon>Eukaryota</taxon>
        <taxon>Fungi</taxon>
        <taxon>Dikarya</taxon>
        <taxon>Ascomycota</taxon>
        <taxon>Pezizomycotina</taxon>
        <taxon>Leotiomycetes</taxon>
        <taxon>Helotiales</taxon>
        <taxon>Tricladiaceae</taxon>
        <taxon>Cudoniella</taxon>
    </lineage>
</organism>
<gene>
    <name evidence="2" type="ORF">G7Y89_g2392</name>
</gene>
<evidence type="ECO:0000256" key="1">
    <source>
        <dbReference type="SAM" id="MobiDB-lite"/>
    </source>
</evidence>
<reference evidence="2 3" key="1">
    <citation type="submission" date="2020-03" db="EMBL/GenBank/DDBJ databases">
        <title>Draft Genome Sequence of Cudoniella acicularis.</title>
        <authorList>
            <person name="Buettner E."/>
            <person name="Kellner H."/>
        </authorList>
    </citation>
    <scope>NUCLEOTIDE SEQUENCE [LARGE SCALE GENOMIC DNA]</scope>
    <source>
        <strain evidence="2 3">DSM 108380</strain>
    </source>
</reference>
<name>A0A8H4RWE0_9HELO</name>
<dbReference type="EMBL" id="JAAMPI010000104">
    <property type="protein sequence ID" value="KAF4635707.1"/>
    <property type="molecule type" value="Genomic_DNA"/>
</dbReference>
<comment type="caution">
    <text evidence="2">The sequence shown here is derived from an EMBL/GenBank/DDBJ whole genome shotgun (WGS) entry which is preliminary data.</text>
</comment>
<feature type="region of interest" description="Disordered" evidence="1">
    <location>
        <begin position="43"/>
        <end position="62"/>
    </location>
</feature>
<evidence type="ECO:0000313" key="2">
    <source>
        <dbReference type="EMBL" id="KAF4635707.1"/>
    </source>
</evidence>
<proteinExistence type="predicted"/>
<protein>
    <submittedName>
        <fullName evidence="2">Uncharacterized protein</fullName>
    </submittedName>
</protein>
<keyword evidence="3" id="KW-1185">Reference proteome</keyword>
<accession>A0A8H4RWE0</accession>
<dbReference type="AlphaFoldDB" id="A0A8H4RWE0"/>
<evidence type="ECO:0000313" key="3">
    <source>
        <dbReference type="Proteomes" id="UP000566819"/>
    </source>
</evidence>
<dbReference type="Proteomes" id="UP000566819">
    <property type="component" value="Unassembled WGS sequence"/>
</dbReference>
<sequence length="172" mass="19015">MRSSRIPVPIRASKVCPLPPPPTNMDRTQRSIELHISRVSGRQPANLIGGPKPKPTTKKMTQLSVPMPSPILRPILKQAGHPSGSQKRVTWGADVKCGPLLKPSKAGLERDRNPIKCPYCRHNISLGDIPNPLEGLSDFMLEELSDDVVFQLIHAATLTRRCDECILDEEAF</sequence>